<dbReference type="InterPro" id="IPR023210">
    <property type="entry name" value="NADP_OxRdtase_dom"/>
</dbReference>
<comment type="caution">
    <text evidence="2">The sequence shown here is derived from an EMBL/GenBank/DDBJ whole genome shotgun (WGS) entry which is preliminary data.</text>
</comment>
<dbReference type="Proteomes" id="UP001387100">
    <property type="component" value="Unassembled WGS sequence"/>
</dbReference>
<evidence type="ECO:0000313" key="3">
    <source>
        <dbReference type="Proteomes" id="UP001387100"/>
    </source>
</evidence>
<name>A0ABU8RJM0_9ACTN</name>
<accession>A0ABU8RJM0</accession>
<gene>
    <name evidence="2" type="ORF">WDZ17_08320</name>
</gene>
<dbReference type="InterPro" id="IPR020471">
    <property type="entry name" value="AKR"/>
</dbReference>
<organism evidence="2 3">
    <name type="scientific">Pseudokineococcus basanitobsidens</name>
    <dbReference type="NCBI Taxonomy" id="1926649"/>
    <lineage>
        <taxon>Bacteria</taxon>
        <taxon>Bacillati</taxon>
        <taxon>Actinomycetota</taxon>
        <taxon>Actinomycetes</taxon>
        <taxon>Kineosporiales</taxon>
        <taxon>Kineosporiaceae</taxon>
        <taxon>Pseudokineococcus</taxon>
    </lineage>
</organism>
<protein>
    <submittedName>
        <fullName evidence="2">Aldo/keto reductase</fullName>
    </submittedName>
</protein>
<reference evidence="2 3" key="1">
    <citation type="journal article" date="2017" name="Int. J. Syst. Evol. Microbiol.">
        <title>Pseudokineococcus basanitobsidens sp. nov., isolated from volcanic rock.</title>
        <authorList>
            <person name="Lee D.W."/>
            <person name="Park M.Y."/>
            <person name="Kim J.J."/>
            <person name="Kim B.S."/>
        </authorList>
    </citation>
    <scope>NUCLEOTIDE SEQUENCE [LARGE SCALE GENOMIC DNA]</scope>
    <source>
        <strain evidence="2 3">DSM 103726</strain>
    </source>
</reference>
<dbReference type="Pfam" id="PF00248">
    <property type="entry name" value="Aldo_ket_red"/>
    <property type="match status" value="1"/>
</dbReference>
<dbReference type="SUPFAM" id="SSF51430">
    <property type="entry name" value="NAD(P)-linked oxidoreductase"/>
    <property type="match status" value="1"/>
</dbReference>
<evidence type="ECO:0000313" key="2">
    <source>
        <dbReference type="EMBL" id="MEJ5945296.1"/>
    </source>
</evidence>
<dbReference type="RefSeq" id="WP_339574681.1">
    <property type="nucleotide sequence ID" value="NZ_JBBIAA010000007.1"/>
</dbReference>
<dbReference type="Gene3D" id="3.20.20.100">
    <property type="entry name" value="NADP-dependent oxidoreductase domain"/>
    <property type="match status" value="1"/>
</dbReference>
<dbReference type="PANTHER" id="PTHR42686">
    <property type="entry name" value="GH17980P-RELATED"/>
    <property type="match status" value="1"/>
</dbReference>
<dbReference type="InterPro" id="IPR036812">
    <property type="entry name" value="NAD(P)_OxRdtase_dom_sf"/>
</dbReference>
<evidence type="ECO:0000259" key="1">
    <source>
        <dbReference type="Pfam" id="PF00248"/>
    </source>
</evidence>
<sequence>MTDVVLGTAHLFGLADEATSRRLLQRGWDAGARRLDTAPLYGGGRSEPEVGDFLDGRDGVRSVTTKVGLEARTGRRSPRHLARGAARRLLPGRASGALDAALDRRATRPTGRFGSEAVRASVERSLRRLHGRVDRLLLHEVSPHDLDEELLALLRRLLESGDVGAVGTATANALTAAAVARGEGLLTVVHHEVGPLSPPVTLPASVTTRVGHGLLGGGGTHLAALRDALREPVLADRWREAVSGTPFDGPVGLPEALLARAAHLPVDEVLVATSRPDRLPRSVSLARGDVALPPAVLEVVDAAAAAARR</sequence>
<dbReference type="PANTHER" id="PTHR42686:SF1">
    <property type="entry name" value="GH17980P-RELATED"/>
    <property type="match status" value="1"/>
</dbReference>
<feature type="domain" description="NADP-dependent oxidoreductase" evidence="1">
    <location>
        <begin position="4"/>
        <end position="174"/>
    </location>
</feature>
<dbReference type="EMBL" id="JBBIAA010000007">
    <property type="protein sequence ID" value="MEJ5945296.1"/>
    <property type="molecule type" value="Genomic_DNA"/>
</dbReference>
<proteinExistence type="predicted"/>
<keyword evidence="3" id="KW-1185">Reference proteome</keyword>